<evidence type="ECO:0000313" key="2">
    <source>
        <dbReference type="Proteomes" id="UP001262410"/>
    </source>
</evidence>
<sequence length="260" mass="27671">MPAPSRPVVGIPACIKPVGAHPFHAVGDKYIRAVSEGADCLPFLIPALGGWYDIDAVLDRLDGLLITGSASNVEPKHYDGVASEPGTLHDPDRDATTLPLIRRAIERGIPVLAICRGLQELNVVCGGTLHQHVERVPGRVDHRADDSKAVEVQYGPAHDVALAEGGALAALFGKAGTTVNTIHAQGIDRLGAGLAVEATAPDGQIEAVRIEAAPYFGLATQWHPEWRFRENPDSTALFKAFGVAIRRYVADRDAHRAAAE</sequence>
<keyword evidence="1" id="KW-0315">Glutamine amidotransferase</keyword>
<organism evidence="1 2">
    <name type="scientific">Inquilinus ginsengisoli</name>
    <dbReference type="NCBI Taxonomy" id="363840"/>
    <lineage>
        <taxon>Bacteria</taxon>
        <taxon>Pseudomonadati</taxon>
        <taxon>Pseudomonadota</taxon>
        <taxon>Alphaproteobacteria</taxon>
        <taxon>Rhodospirillales</taxon>
        <taxon>Rhodospirillaceae</taxon>
        <taxon>Inquilinus</taxon>
    </lineage>
</organism>
<dbReference type="InterPro" id="IPR011697">
    <property type="entry name" value="Peptidase_C26"/>
</dbReference>
<dbReference type="InterPro" id="IPR044668">
    <property type="entry name" value="PuuD-like"/>
</dbReference>
<dbReference type="PANTHER" id="PTHR43235:SF1">
    <property type="entry name" value="GLUTAMINE AMIDOTRANSFERASE PB2B2.05-RELATED"/>
    <property type="match status" value="1"/>
</dbReference>
<dbReference type="Pfam" id="PF07722">
    <property type="entry name" value="Peptidase_C26"/>
    <property type="match status" value="1"/>
</dbReference>
<dbReference type="CDD" id="cd01745">
    <property type="entry name" value="GATase1_2"/>
    <property type="match status" value="1"/>
</dbReference>
<name>A0ABU1JV96_9PROT</name>
<gene>
    <name evidence="1" type="ORF">E9232_004761</name>
</gene>
<protein>
    <submittedName>
        <fullName evidence="1">Glutamine amidotransferase</fullName>
    </submittedName>
</protein>
<reference evidence="1 2" key="1">
    <citation type="submission" date="2023-07" db="EMBL/GenBank/DDBJ databases">
        <title>Sorghum-associated microbial communities from plants grown in Nebraska, USA.</title>
        <authorList>
            <person name="Schachtman D."/>
        </authorList>
    </citation>
    <scope>NUCLEOTIDE SEQUENCE [LARGE SCALE GENOMIC DNA]</scope>
    <source>
        <strain evidence="1 2">584</strain>
    </source>
</reference>
<dbReference type="InterPro" id="IPR029062">
    <property type="entry name" value="Class_I_gatase-like"/>
</dbReference>
<dbReference type="RefSeq" id="WP_309798142.1">
    <property type="nucleotide sequence ID" value="NZ_JAVDPW010000008.1"/>
</dbReference>
<evidence type="ECO:0000313" key="1">
    <source>
        <dbReference type="EMBL" id="MDR6292223.1"/>
    </source>
</evidence>
<keyword evidence="2" id="KW-1185">Reference proteome</keyword>
<dbReference type="EMBL" id="JAVDPW010000008">
    <property type="protein sequence ID" value="MDR6292223.1"/>
    <property type="molecule type" value="Genomic_DNA"/>
</dbReference>
<dbReference type="Proteomes" id="UP001262410">
    <property type="component" value="Unassembled WGS sequence"/>
</dbReference>
<accession>A0ABU1JV96</accession>
<dbReference type="Gene3D" id="3.40.50.880">
    <property type="match status" value="1"/>
</dbReference>
<dbReference type="SUPFAM" id="SSF52317">
    <property type="entry name" value="Class I glutamine amidotransferase-like"/>
    <property type="match status" value="1"/>
</dbReference>
<proteinExistence type="predicted"/>
<comment type="caution">
    <text evidence="1">The sequence shown here is derived from an EMBL/GenBank/DDBJ whole genome shotgun (WGS) entry which is preliminary data.</text>
</comment>
<dbReference type="PANTHER" id="PTHR43235">
    <property type="entry name" value="GLUTAMINE AMIDOTRANSFERASE PB2B2.05-RELATED"/>
    <property type="match status" value="1"/>
</dbReference>
<dbReference type="PROSITE" id="PS51273">
    <property type="entry name" value="GATASE_TYPE_1"/>
    <property type="match status" value="1"/>
</dbReference>